<comment type="caution">
    <text evidence="1">The sequence shown here is derived from an EMBL/GenBank/DDBJ whole genome shotgun (WGS) entry which is preliminary data.</text>
</comment>
<dbReference type="InterPro" id="IPR036086">
    <property type="entry name" value="ParB/Sulfiredoxin_sf"/>
</dbReference>
<dbReference type="AlphaFoldDB" id="A0A848IDE6"/>
<reference evidence="1 2" key="1">
    <citation type="submission" date="2020-04" db="EMBL/GenBank/DDBJ databases">
        <title>Paraburkholderia sp. RP-4-7 isolated from soil.</title>
        <authorList>
            <person name="Dahal R.H."/>
        </authorList>
    </citation>
    <scope>NUCLEOTIDE SEQUENCE [LARGE SCALE GENOMIC DNA]</scope>
    <source>
        <strain evidence="1 2">RP-4-7</strain>
    </source>
</reference>
<protein>
    <submittedName>
        <fullName evidence="1">ParB N-terminal domain-containing protein</fullName>
    </submittedName>
</protein>
<organism evidence="1 2">
    <name type="scientific">Paraburkholderia polaris</name>
    <dbReference type="NCBI Taxonomy" id="2728848"/>
    <lineage>
        <taxon>Bacteria</taxon>
        <taxon>Pseudomonadati</taxon>
        <taxon>Pseudomonadota</taxon>
        <taxon>Betaproteobacteria</taxon>
        <taxon>Burkholderiales</taxon>
        <taxon>Burkholderiaceae</taxon>
        <taxon>Paraburkholderia</taxon>
    </lineage>
</organism>
<gene>
    <name evidence="1" type="ORF">HHL24_17070</name>
</gene>
<sequence length="156" mass="17664">MGSKESKSETFEWKSTVYDISAILSEIEQRLLIPRLTYIGKGLMDWYLTEMLRFDDESTPTSGRDRVTLSRSHVETVAQSGALKRPIIVADVGPDSSGMTEVRDDGSWHGTYVVIDGNHRLAYAHLNSVTRLPAYYLEREDISRFILSIDGYELVT</sequence>
<keyword evidence="2" id="KW-1185">Reference proteome</keyword>
<dbReference type="Proteomes" id="UP000544134">
    <property type="component" value="Unassembled WGS sequence"/>
</dbReference>
<evidence type="ECO:0000313" key="1">
    <source>
        <dbReference type="EMBL" id="NML99640.1"/>
    </source>
</evidence>
<evidence type="ECO:0000313" key="2">
    <source>
        <dbReference type="Proteomes" id="UP000544134"/>
    </source>
</evidence>
<dbReference type="RefSeq" id="WP_169486614.1">
    <property type="nucleotide sequence ID" value="NZ_JABBGJ010000017.1"/>
</dbReference>
<accession>A0A848IDE6</accession>
<dbReference type="Gene3D" id="3.90.1530.10">
    <property type="entry name" value="Conserved hypothetical protein from pyrococcus furiosus pfu- 392566-001, ParB domain"/>
    <property type="match status" value="1"/>
</dbReference>
<proteinExistence type="predicted"/>
<dbReference type="EMBL" id="JABBGJ010000017">
    <property type="protein sequence ID" value="NML99640.1"/>
    <property type="molecule type" value="Genomic_DNA"/>
</dbReference>
<name>A0A848IDE6_9BURK</name>
<dbReference type="SUPFAM" id="SSF110849">
    <property type="entry name" value="ParB/Sulfiredoxin"/>
    <property type="match status" value="1"/>
</dbReference>